<comment type="similarity">
    <text evidence="5">Belongs to the helicase family. DinG subfamily.</text>
</comment>
<dbReference type="InterPro" id="IPR027417">
    <property type="entry name" value="P-loop_NTPase"/>
</dbReference>
<evidence type="ECO:0000256" key="4">
    <source>
        <dbReference type="ARBA" id="ARBA00022840"/>
    </source>
</evidence>
<reference evidence="9 10" key="1">
    <citation type="submission" date="2017-04" db="EMBL/GenBank/DDBJ databases">
        <authorList>
            <person name="Afonso C.L."/>
            <person name="Miller P.J."/>
            <person name="Scott M.A."/>
            <person name="Spackman E."/>
            <person name="Goraichik I."/>
            <person name="Dimitrov K.M."/>
            <person name="Suarez D.L."/>
            <person name="Swayne D.E."/>
        </authorList>
    </citation>
    <scope>NUCLEOTIDE SEQUENCE [LARGE SCALE GENOMIC DNA]</scope>
    <source>
        <strain evidence="9 10">DSM 12555</strain>
    </source>
</reference>
<evidence type="ECO:0000256" key="2">
    <source>
        <dbReference type="ARBA" id="ARBA00022741"/>
    </source>
</evidence>
<dbReference type="GO" id="GO:0005524">
    <property type="term" value="F:ATP binding"/>
    <property type="evidence" value="ECO:0007669"/>
    <property type="project" value="UniProtKB-KW"/>
</dbReference>
<evidence type="ECO:0000259" key="8">
    <source>
        <dbReference type="PROSITE" id="PS51193"/>
    </source>
</evidence>
<protein>
    <recommendedName>
        <fullName evidence="6">DNA 5'-3' helicase</fullName>
        <ecNumber evidence="6">5.6.2.3</ecNumber>
    </recommendedName>
</protein>
<dbReference type="PANTHER" id="PTHR11472:SF34">
    <property type="entry name" value="REGULATOR OF TELOMERE ELONGATION HELICASE 1"/>
    <property type="match status" value="1"/>
</dbReference>
<feature type="domain" description="Helicase ATP-binding" evidence="8">
    <location>
        <begin position="214"/>
        <end position="486"/>
    </location>
</feature>
<name>A0A1W1XQX8_9CLOT</name>
<keyword evidence="4" id="KW-0067">ATP-binding</keyword>
<evidence type="ECO:0000256" key="6">
    <source>
        <dbReference type="ARBA" id="ARBA00044969"/>
    </source>
</evidence>
<dbReference type="SUPFAM" id="SSF52540">
    <property type="entry name" value="P-loop containing nucleoside triphosphate hydrolases"/>
    <property type="match status" value="1"/>
</dbReference>
<dbReference type="Proteomes" id="UP000192468">
    <property type="component" value="Unassembled WGS sequence"/>
</dbReference>
<keyword evidence="9" id="KW-0347">Helicase</keyword>
<dbReference type="EMBL" id="FWXH01000012">
    <property type="protein sequence ID" value="SMC26389.1"/>
    <property type="molecule type" value="Genomic_DNA"/>
</dbReference>
<evidence type="ECO:0000313" key="9">
    <source>
        <dbReference type="EMBL" id="SMC26389.1"/>
    </source>
</evidence>
<dbReference type="Gene3D" id="3.40.50.300">
    <property type="entry name" value="P-loop containing nucleotide triphosphate hydrolases"/>
    <property type="match status" value="2"/>
</dbReference>
<dbReference type="AlphaFoldDB" id="A0A1W1XQX8"/>
<dbReference type="GO" id="GO:0003676">
    <property type="term" value="F:nucleic acid binding"/>
    <property type="evidence" value="ECO:0007669"/>
    <property type="project" value="InterPro"/>
</dbReference>
<dbReference type="GO" id="GO:0006139">
    <property type="term" value="P:nucleobase-containing compound metabolic process"/>
    <property type="evidence" value="ECO:0007669"/>
    <property type="project" value="InterPro"/>
</dbReference>
<dbReference type="InterPro" id="IPR014001">
    <property type="entry name" value="Helicase_ATP-bd"/>
</dbReference>
<dbReference type="InterPro" id="IPR014013">
    <property type="entry name" value="Helic_SF1/SF2_ATP-bd_DinG/Rad3"/>
</dbReference>
<dbReference type="STRING" id="1121291.SAMN02745134_02812"/>
<dbReference type="SMART" id="SM00487">
    <property type="entry name" value="DEXDc"/>
    <property type="match status" value="1"/>
</dbReference>
<comment type="catalytic activity">
    <reaction evidence="7">
        <text>ATP + H2O = ADP + phosphate + H(+)</text>
        <dbReference type="Rhea" id="RHEA:13065"/>
        <dbReference type="ChEBI" id="CHEBI:15377"/>
        <dbReference type="ChEBI" id="CHEBI:15378"/>
        <dbReference type="ChEBI" id="CHEBI:30616"/>
        <dbReference type="ChEBI" id="CHEBI:43474"/>
        <dbReference type="ChEBI" id="CHEBI:456216"/>
        <dbReference type="EC" id="5.6.2.3"/>
    </reaction>
</comment>
<keyword evidence="2" id="KW-0547">Nucleotide-binding</keyword>
<evidence type="ECO:0000256" key="3">
    <source>
        <dbReference type="ARBA" id="ARBA00022801"/>
    </source>
</evidence>
<dbReference type="GO" id="GO:0016818">
    <property type="term" value="F:hydrolase activity, acting on acid anhydrides, in phosphorus-containing anhydrides"/>
    <property type="evidence" value="ECO:0007669"/>
    <property type="project" value="InterPro"/>
</dbReference>
<evidence type="ECO:0000256" key="1">
    <source>
        <dbReference type="ARBA" id="ARBA00001966"/>
    </source>
</evidence>
<comment type="cofactor">
    <cofactor evidence="1">
        <name>[4Fe-4S] cluster</name>
        <dbReference type="ChEBI" id="CHEBI:49883"/>
    </cofactor>
</comment>
<gene>
    <name evidence="9" type="ORF">SAMN02745134_02812</name>
</gene>
<dbReference type="Pfam" id="PF00270">
    <property type="entry name" value="DEAD"/>
    <property type="match status" value="1"/>
</dbReference>
<evidence type="ECO:0000313" key="10">
    <source>
        <dbReference type="Proteomes" id="UP000192468"/>
    </source>
</evidence>
<proteinExistence type="inferred from homology"/>
<dbReference type="OrthoDB" id="9803913at2"/>
<dbReference type="SMART" id="SM00491">
    <property type="entry name" value="HELICc2"/>
    <property type="match status" value="1"/>
</dbReference>
<dbReference type="GO" id="GO:0043139">
    <property type="term" value="F:5'-3' DNA helicase activity"/>
    <property type="evidence" value="ECO:0007669"/>
    <property type="project" value="UniProtKB-EC"/>
</dbReference>
<dbReference type="RefSeq" id="WP_084116618.1">
    <property type="nucleotide sequence ID" value="NZ_FWXH01000012.1"/>
</dbReference>
<dbReference type="InterPro" id="IPR045028">
    <property type="entry name" value="DinG/Rad3-like"/>
</dbReference>
<organism evidence="9 10">
    <name type="scientific">Clostridium acidisoli DSM 12555</name>
    <dbReference type="NCBI Taxonomy" id="1121291"/>
    <lineage>
        <taxon>Bacteria</taxon>
        <taxon>Bacillati</taxon>
        <taxon>Bacillota</taxon>
        <taxon>Clostridia</taxon>
        <taxon>Eubacteriales</taxon>
        <taxon>Clostridiaceae</taxon>
        <taxon>Clostridium</taxon>
    </lineage>
</organism>
<evidence type="ECO:0000256" key="5">
    <source>
        <dbReference type="ARBA" id="ARBA00038058"/>
    </source>
</evidence>
<sequence length="980" mass="114330">MKPYSILNNVVFLVSKNISVDKSISIRAIKIKNKVVTKFSTLINAKKSNNMQECKEDMKKLQDFFENLPLICHDSIVKKGLLNINNEFLDSLELIAILFPELQEFNLKYLINKFMPNYKDKEHSTEDSHIEEIIEIVNYAISHFYYENGYTLSMNFIDLEHWNWYKHVSNVNMDDVKFFLDKDEFIALDNNKAQSPYPVFALKDYEKLFDRKDIWQRNGKSYTSRPKQREASTFVRQGLENGKITIMEAPTGLGKSMAYLLPVAIYTHLKQEKVIISTNTKGLQNQLVEKDIPNLLEALNLSGDVNYTLIKGKSNYLCFDRFQDIEYPKDMKTLLGYVYLKRLITEKGIGDIERISDDIKEKFNLKELLDKCCCDSELCDVDSCKYKEQCYYALNVENLKEAQLIVVNHALLLKWPYQSIAPLENIVVDEAHNLTKEAYDTFESNLISYEFQKLLKDIYDSTEKSGYLYYLSKRTKKETLPIREVEIGIENCSNQINNIKLAFENYIMTSKVSMEYNIKEHLNKDNPHIENIIKYLEYLKDDMSNLNIELDKAVSTLKNIANLEKDKRLKILVEKIETINKYIMLLEAVCVQSEEDYCFYFELDRNFQWWKISSIPLDVSGAFYEKVLNGVKSCLFLSATLSANNSYDNLKNTLGINIASSQNKEIVEVQPIKPIFKYKDKSAIYAIKDMDPNNVENFSKEMKEFVLELLHKVEGNIIMLFTSRKRLDAFKKEALEDINALGVRIIGGKKDIENLKSRDERCILLGSKGFFEGIDIPGDSMNTVVLDKVPNVNSKEPFYKSLIDKRSQECGEYWSAYAQINLPIVSIDLKQIYGRLIRTEYDYGSLFIMSKFDSTNSTVKKLENQLYGVPIIRRDRYEIFKDLSLRQIRWKQINLYKIMKEIKNLLQKSISEKKHANKIKSLKDAESFINKFMALEYNKRNLKYDVNILLEEKLKIYISGEEINLGKNRGNIEQYFKDIL</sequence>
<dbReference type="PANTHER" id="PTHR11472">
    <property type="entry name" value="DNA REPAIR DEAD HELICASE RAD3/XP-D SUBFAMILY MEMBER"/>
    <property type="match status" value="1"/>
</dbReference>
<dbReference type="InterPro" id="IPR006555">
    <property type="entry name" value="ATP-dep_Helicase_C"/>
</dbReference>
<dbReference type="InterPro" id="IPR011545">
    <property type="entry name" value="DEAD/DEAH_box_helicase_dom"/>
</dbReference>
<keyword evidence="3" id="KW-0378">Hydrolase</keyword>
<evidence type="ECO:0000256" key="7">
    <source>
        <dbReference type="ARBA" id="ARBA00048954"/>
    </source>
</evidence>
<dbReference type="EC" id="5.6.2.3" evidence="6"/>
<dbReference type="PROSITE" id="PS51193">
    <property type="entry name" value="HELICASE_ATP_BIND_2"/>
    <property type="match status" value="1"/>
</dbReference>
<accession>A0A1W1XQX8</accession>
<dbReference type="Pfam" id="PF13307">
    <property type="entry name" value="Helicase_C_2"/>
    <property type="match status" value="1"/>
</dbReference>
<keyword evidence="10" id="KW-1185">Reference proteome</keyword>